<evidence type="ECO:0000313" key="2">
    <source>
        <dbReference type="EMBL" id="KAA0199102.1"/>
    </source>
</evidence>
<dbReference type="AlphaFoldDB" id="A0A8E0VNS5"/>
<feature type="domain" description="Tex-like protein N-terminal" evidence="1">
    <location>
        <begin position="17"/>
        <end position="79"/>
    </location>
</feature>
<accession>A0A8E0VNS5</accession>
<gene>
    <name evidence="2" type="ORF">FBUS_11543</name>
</gene>
<name>A0A8E0VNS5_9TREM</name>
<dbReference type="InterPro" id="IPR018974">
    <property type="entry name" value="Tex-like_N"/>
</dbReference>
<keyword evidence="3" id="KW-1185">Reference proteome</keyword>
<comment type="caution">
    <text evidence="2">The sequence shown here is derived from an EMBL/GenBank/DDBJ whole genome shotgun (WGS) entry which is preliminary data.</text>
</comment>
<proteinExistence type="predicted"/>
<dbReference type="EMBL" id="LUCM01001331">
    <property type="protein sequence ID" value="KAA0199102.1"/>
    <property type="molecule type" value="Genomic_DNA"/>
</dbReference>
<dbReference type="Pfam" id="PF09371">
    <property type="entry name" value="Tex_N"/>
    <property type="match status" value="1"/>
</dbReference>
<dbReference type="SUPFAM" id="SSF158832">
    <property type="entry name" value="Tex N-terminal region-like"/>
    <property type="match status" value="1"/>
</dbReference>
<reference evidence="2" key="1">
    <citation type="submission" date="2019-05" db="EMBL/GenBank/DDBJ databases">
        <title>Annotation for the trematode Fasciolopsis buski.</title>
        <authorList>
            <person name="Choi Y.-J."/>
        </authorList>
    </citation>
    <scope>NUCLEOTIDE SEQUENCE</scope>
    <source>
        <strain evidence="2">HT</strain>
        <tissue evidence="2">Whole worm</tissue>
    </source>
</reference>
<dbReference type="OrthoDB" id="995477at2759"/>
<dbReference type="Proteomes" id="UP000728185">
    <property type="component" value="Unassembled WGS sequence"/>
</dbReference>
<organism evidence="2 3">
    <name type="scientific">Fasciolopsis buskii</name>
    <dbReference type="NCBI Taxonomy" id="27845"/>
    <lineage>
        <taxon>Eukaryota</taxon>
        <taxon>Metazoa</taxon>
        <taxon>Spiralia</taxon>
        <taxon>Lophotrochozoa</taxon>
        <taxon>Platyhelminthes</taxon>
        <taxon>Trematoda</taxon>
        <taxon>Digenea</taxon>
        <taxon>Plagiorchiida</taxon>
        <taxon>Echinostomata</taxon>
        <taxon>Echinostomatoidea</taxon>
        <taxon>Fasciolidae</taxon>
        <taxon>Fasciolopsis</taxon>
    </lineage>
</organism>
<sequence length="177" mass="19984">MIKKESSVIDMIDLTGEVADAAQVDRGLTSRIISMFEDGYTVPFIARYRKELTGGMEPQVLHRLREKMLECKILIEKIDKSFEYLKKNGLLTDDLSKQLVKCKTVNEVHFLTEPLKSKGPRTLSAKAKAANLESLALEVLTSGRFVDISRRAPKEARGECLFHFCAFFVTVILSQTQ</sequence>
<dbReference type="InterPro" id="IPR023319">
    <property type="entry name" value="Tex-like_HTH_dom_sf"/>
</dbReference>
<evidence type="ECO:0000259" key="1">
    <source>
        <dbReference type="Pfam" id="PF09371"/>
    </source>
</evidence>
<protein>
    <submittedName>
        <fullName evidence="2">S1 RNA-binding domain-containing protein 1</fullName>
    </submittedName>
</protein>
<evidence type="ECO:0000313" key="3">
    <source>
        <dbReference type="Proteomes" id="UP000728185"/>
    </source>
</evidence>
<dbReference type="Gene3D" id="1.10.10.650">
    <property type="entry name" value="RuvA domain 2-like"/>
    <property type="match status" value="1"/>
</dbReference>